<dbReference type="InterPro" id="IPR036097">
    <property type="entry name" value="HisK_dim/P_sf"/>
</dbReference>
<dbReference type="PROSITE" id="PS50109">
    <property type="entry name" value="HIS_KIN"/>
    <property type="match status" value="1"/>
</dbReference>
<keyword evidence="5" id="KW-0808">Transferase</keyword>
<name>A0A2S6ZI80_9XANT</name>
<dbReference type="GO" id="GO:0000155">
    <property type="term" value="F:phosphorelay sensor kinase activity"/>
    <property type="evidence" value="ECO:0007669"/>
    <property type="project" value="InterPro"/>
</dbReference>
<dbReference type="Pfam" id="PF02518">
    <property type="entry name" value="HATPase_c"/>
    <property type="match status" value="1"/>
</dbReference>
<gene>
    <name evidence="13" type="ORF">XthCFBP4691_05850</name>
</gene>
<dbReference type="PROSITE" id="PS50885">
    <property type="entry name" value="HAMP"/>
    <property type="match status" value="1"/>
</dbReference>
<reference evidence="13 14" key="1">
    <citation type="submission" date="2016-08" db="EMBL/GenBank/DDBJ databases">
        <title>Evolution of the type three secretion system and type three effector repertoires in Xanthomonas.</title>
        <authorList>
            <person name="Merda D."/>
            <person name="Briand M."/>
            <person name="Bosis E."/>
            <person name="Rousseau C."/>
            <person name="Portier P."/>
            <person name="Jacques M.-A."/>
            <person name="Fischer-Le Saux M."/>
        </authorList>
    </citation>
    <scope>NUCLEOTIDE SEQUENCE [LARGE SCALE GENOMIC DNA]</scope>
    <source>
        <strain evidence="13 14">CFBP 4691</strain>
    </source>
</reference>
<evidence type="ECO:0000259" key="12">
    <source>
        <dbReference type="PROSITE" id="PS50885"/>
    </source>
</evidence>
<evidence type="ECO:0000256" key="8">
    <source>
        <dbReference type="ARBA" id="ARBA00022989"/>
    </source>
</evidence>
<keyword evidence="14" id="KW-1185">Reference proteome</keyword>
<keyword evidence="6 10" id="KW-0812">Transmembrane</keyword>
<dbReference type="Gene3D" id="3.30.565.10">
    <property type="entry name" value="Histidine kinase-like ATPase, C-terminal domain"/>
    <property type="match status" value="1"/>
</dbReference>
<evidence type="ECO:0000256" key="6">
    <source>
        <dbReference type="ARBA" id="ARBA00022692"/>
    </source>
</evidence>
<evidence type="ECO:0000256" key="4">
    <source>
        <dbReference type="ARBA" id="ARBA00022553"/>
    </source>
</evidence>
<dbReference type="InterPro" id="IPR050428">
    <property type="entry name" value="TCS_sensor_his_kinase"/>
</dbReference>
<dbReference type="SMART" id="SM00388">
    <property type="entry name" value="HisKA"/>
    <property type="match status" value="1"/>
</dbReference>
<feature type="transmembrane region" description="Helical" evidence="10">
    <location>
        <begin position="128"/>
        <end position="153"/>
    </location>
</feature>
<dbReference type="EC" id="2.7.13.3" evidence="3"/>
<evidence type="ECO:0000259" key="11">
    <source>
        <dbReference type="PROSITE" id="PS50109"/>
    </source>
</evidence>
<sequence>MARHSLRRILVLGVVAYAAVVSLVVAGHGYWVNERAERSVWESMLRTEMDFFARRRAEDPAYVWPETDILRLYQPGAVPEPFRRLGQGVHDEIRSGNRQYVAIVGDKGTKMDGVVLVLDITDQEKDEVFLATSLLLSVLLVAALLAVLVYWGVGRLLRPLTSLAAAIAVLPPDGRGPALPVDRRDPSEVAVVAEALNDYMLRIKDFIARERTFINLASHELRSPIAVVLGSMEVALAHPDTTPALRPHLLRTAQTSRAMEELADMLLSLARDPDRTLRELQPVDIADELPRIVEDYAVIAKGKELSLSLEIAPDLNIAAPLQVVRSLIGNLIRNAIENSDRGTIRIYAEPPCTLMVQDCGHGMTDSEMARLHARIVRSGYTSTAGIGLALISRICAHFGWQFEMGSAPIRGTVAKIRFAPTMPVKRDSAR</sequence>
<evidence type="ECO:0000256" key="7">
    <source>
        <dbReference type="ARBA" id="ARBA00022777"/>
    </source>
</evidence>
<keyword evidence="9" id="KW-0902">Two-component regulatory system</keyword>
<dbReference type="InterPro" id="IPR003594">
    <property type="entry name" value="HATPase_dom"/>
</dbReference>
<dbReference type="PANTHER" id="PTHR45436">
    <property type="entry name" value="SENSOR HISTIDINE KINASE YKOH"/>
    <property type="match status" value="1"/>
</dbReference>
<evidence type="ECO:0000256" key="1">
    <source>
        <dbReference type="ARBA" id="ARBA00000085"/>
    </source>
</evidence>
<dbReference type="SMART" id="SM00387">
    <property type="entry name" value="HATPase_c"/>
    <property type="match status" value="1"/>
</dbReference>
<comment type="caution">
    <text evidence="13">The sequence shown here is derived from an EMBL/GenBank/DDBJ whole genome shotgun (WGS) entry which is preliminary data.</text>
</comment>
<protein>
    <recommendedName>
        <fullName evidence="3">histidine kinase</fullName>
        <ecNumber evidence="3">2.7.13.3</ecNumber>
    </recommendedName>
</protein>
<dbReference type="SUPFAM" id="SSF47384">
    <property type="entry name" value="Homodimeric domain of signal transducing histidine kinase"/>
    <property type="match status" value="1"/>
</dbReference>
<dbReference type="InterPro" id="IPR003660">
    <property type="entry name" value="HAMP_dom"/>
</dbReference>
<evidence type="ECO:0000256" key="5">
    <source>
        <dbReference type="ARBA" id="ARBA00022679"/>
    </source>
</evidence>
<keyword evidence="4" id="KW-0597">Phosphoprotein</keyword>
<comment type="catalytic activity">
    <reaction evidence="1">
        <text>ATP + protein L-histidine = ADP + protein N-phospho-L-histidine.</text>
        <dbReference type="EC" id="2.7.13.3"/>
    </reaction>
</comment>
<evidence type="ECO:0000256" key="9">
    <source>
        <dbReference type="ARBA" id="ARBA00023012"/>
    </source>
</evidence>
<evidence type="ECO:0000256" key="2">
    <source>
        <dbReference type="ARBA" id="ARBA00004370"/>
    </source>
</evidence>
<dbReference type="InterPro" id="IPR003661">
    <property type="entry name" value="HisK_dim/P_dom"/>
</dbReference>
<dbReference type="AlphaFoldDB" id="A0A2S6ZI80"/>
<keyword evidence="8 10" id="KW-1133">Transmembrane helix</keyword>
<dbReference type="EMBL" id="MIGX01000018">
    <property type="protein sequence ID" value="PPT91972.1"/>
    <property type="molecule type" value="Genomic_DNA"/>
</dbReference>
<dbReference type="InterPro" id="IPR005467">
    <property type="entry name" value="His_kinase_dom"/>
</dbReference>
<comment type="subcellular location">
    <subcellularLocation>
        <location evidence="2">Membrane</location>
    </subcellularLocation>
</comment>
<dbReference type="PANTHER" id="PTHR45436:SF16">
    <property type="entry name" value="HISTIDINE KINASE"/>
    <property type="match status" value="1"/>
</dbReference>
<dbReference type="CDD" id="cd00082">
    <property type="entry name" value="HisKA"/>
    <property type="match status" value="1"/>
</dbReference>
<accession>A0A2S6ZI80</accession>
<dbReference type="SUPFAM" id="SSF55874">
    <property type="entry name" value="ATPase domain of HSP90 chaperone/DNA topoisomerase II/histidine kinase"/>
    <property type="match status" value="1"/>
</dbReference>
<keyword evidence="7" id="KW-0418">Kinase</keyword>
<organism evidence="13 14">
    <name type="scientific">Xanthomonas theicola</name>
    <dbReference type="NCBI Taxonomy" id="56464"/>
    <lineage>
        <taxon>Bacteria</taxon>
        <taxon>Pseudomonadati</taxon>
        <taxon>Pseudomonadota</taxon>
        <taxon>Gammaproteobacteria</taxon>
        <taxon>Lysobacterales</taxon>
        <taxon>Lysobacteraceae</taxon>
        <taxon>Xanthomonas</taxon>
    </lineage>
</organism>
<dbReference type="CDD" id="cd00075">
    <property type="entry name" value="HATPase"/>
    <property type="match status" value="1"/>
</dbReference>
<evidence type="ECO:0000313" key="13">
    <source>
        <dbReference type="EMBL" id="PPT91972.1"/>
    </source>
</evidence>
<evidence type="ECO:0000256" key="3">
    <source>
        <dbReference type="ARBA" id="ARBA00012438"/>
    </source>
</evidence>
<dbReference type="GO" id="GO:0005886">
    <property type="term" value="C:plasma membrane"/>
    <property type="evidence" value="ECO:0007669"/>
    <property type="project" value="TreeGrafter"/>
</dbReference>
<proteinExistence type="predicted"/>
<feature type="domain" description="Histidine kinase" evidence="11">
    <location>
        <begin position="216"/>
        <end position="422"/>
    </location>
</feature>
<evidence type="ECO:0000256" key="10">
    <source>
        <dbReference type="SAM" id="Phobius"/>
    </source>
</evidence>
<dbReference type="Proteomes" id="UP000239898">
    <property type="component" value="Unassembled WGS sequence"/>
</dbReference>
<keyword evidence="10" id="KW-0472">Membrane</keyword>
<dbReference type="InterPro" id="IPR036890">
    <property type="entry name" value="HATPase_C_sf"/>
</dbReference>
<feature type="transmembrane region" description="Helical" evidence="10">
    <location>
        <begin position="9"/>
        <end position="31"/>
    </location>
</feature>
<evidence type="ECO:0000313" key="14">
    <source>
        <dbReference type="Proteomes" id="UP000239898"/>
    </source>
</evidence>
<dbReference type="Gene3D" id="1.10.287.130">
    <property type="match status" value="1"/>
</dbReference>
<dbReference type="RefSeq" id="WP_146095429.1">
    <property type="nucleotide sequence ID" value="NZ_CP049017.1"/>
</dbReference>
<feature type="domain" description="HAMP" evidence="12">
    <location>
        <begin position="154"/>
        <end position="208"/>
    </location>
</feature>